<evidence type="ECO:0000313" key="6">
    <source>
        <dbReference type="Proteomes" id="UP000051442"/>
    </source>
</evidence>
<dbReference type="InterPro" id="IPR002577">
    <property type="entry name" value="HTH_HxlR"/>
</dbReference>
<dbReference type="STRING" id="1423804.FD14_GL000769"/>
<evidence type="ECO:0000313" key="5">
    <source>
        <dbReference type="EMBL" id="KRN22930.1"/>
    </source>
</evidence>
<evidence type="ECO:0000256" key="1">
    <source>
        <dbReference type="ARBA" id="ARBA00023015"/>
    </source>
</evidence>
<keyword evidence="2" id="KW-0238">DNA-binding</keyword>
<evidence type="ECO:0000256" key="3">
    <source>
        <dbReference type="ARBA" id="ARBA00023163"/>
    </source>
</evidence>
<protein>
    <submittedName>
        <fullName evidence="5">Transcriptional regulator</fullName>
    </submittedName>
</protein>
<evidence type="ECO:0000259" key="4">
    <source>
        <dbReference type="PROSITE" id="PS51118"/>
    </source>
</evidence>
<accession>A0A0R2F375</accession>
<keyword evidence="3" id="KW-0804">Transcription</keyword>
<dbReference type="EMBL" id="AYZM01000091">
    <property type="protein sequence ID" value="KRN22930.1"/>
    <property type="molecule type" value="Genomic_DNA"/>
</dbReference>
<feature type="domain" description="HTH hxlR-type" evidence="4">
    <location>
        <begin position="29"/>
        <end position="128"/>
    </location>
</feature>
<dbReference type="Pfam" id="PF01638">
    <property type="entry name" value="HxlR"/>
    <property type="match status" value="1"/>
</dbReference>
<dbReference type="PATRIC" id="fig|1423804.4.peg.824"/>
<gene>
    <name evidence="5" type="ORF">FD14_GL000769</name>
</gene>
<dbReference type="SUPFAM" id="SSF46785">
    <property type="entry name" value="Winged helix' DNA-binding domain"/>
    <property type="match status" value="1"/>
</dbReference>
<keyword evidence="1" id="KW-0805">Transcription regulation</keyword>
<comment type="caution">
    <text evidence="5">The sequence shown here is derived from an EMBL/GenBank/DDBJ whole genome shotgun (WGS) entry which is preliminary data.</text>
</comment>
<keyword evidence="6" id="KW-1185">Reference proteome</keyword>
<dbReference type="Gene3D" id="1.10.10.10">
    <property type="entry name" value="Winged helix-like DNA-binding domain superfamily/Winged helix DNA-binding domain"/>
    <property type="match status" value="1"/>
</dbReference>
<reference evidence="5 6" key="1">
    <citation type="journal article" date="2015" name="Genome Announc.">
        <title>Expanding the biotechnology potential of lactobacilli through comparative genomics of 213 strains and associated genera.</title>
        <authorList>
            <person name="Sun Z."/>
            <person name="Harris H.M."/>
            <person name="McCann A."/>
            <person name="Guo C."/>
            <person name="Argimon S."/>
            <person name="Zhang W."/>
            <person name="Yang X."/>
            <person name="Jeffery I.B."/>
            <person name="Cooney J.C."/>
            <person name="Kagawa T.F."/>
            <person name="Liu W."/>
            <person name="Song Y."/>
            <person name="Salvetti E."/>
            <person name="Wrobel A."/>
            <person name="Rasinkangas P."/>
            <person name="Parkhill J."/>
            <person name="Rea M.C."/>
            <person name="O'Sullivan O."/>
            <person name="Ritari J."/>
            <person name="Douillard F.P."/>
            <person name="Paul Ross R."/>
            <person name="Yang R."/>
            <person name="Briner A.E."/>
            <person name="Felis G.E."/>
            <person name="de Vos W.M."/>
            <person name="Barrangou R."/>
            <person name="Klaenhammer T.R."/>
            <person name="Caufield P.W."/>
            <person name="Cui Y."/>
            <person name="Zhang H."/>
            <person name="O'Toole P.W."/>
        </authorList>
    </citation>
    <scope>NUCLEOTIDE SEQUENCE [LARGE SCALE GENOMIC DNA]</scope>
    <source>
        <strain evidence="5 6">DSM 23365</strain>
    </source>
</reference>
<dbReference type="AlphaFoldDB" id="A0A0R2F375"/>
<dbReference type="Proteomes" id="UP000051442">
    <property type="component" value="Unassembled WGS sequence"/>
</dbReference>
<proteinExistence type="predicted"/>
<name>A0A0R2F375_9LACO</name>
<dbReference type="PROSITE" id="PS51118">
    <property type="entry name" value="HTH_HXLR"/>
    <property type="match status" value="1"/>
</dbReference>
<dbReference type="GO" id="GO:0003677">
    <property type="term" value="F:DNA binding"/>
    <property type="evidence" value="ECO:0007669"/>
    <property type="project" value="UniProtKB-KW"/>
</dbReference>
<evidence type="ECO:0000256" key="2">
    <source>
        <dbReference type="ARBA" id="ARBA00023125"/>
    </source>
</evidence>
<dbReference type="PANTHER" id="PTHR33204">
    <property type="entry name" value="TRANSCRIPTIONAL REGULATOR, MARR FAMILY"/>
    <property type="match status" value="1"/>
</dbReference>
<dbReference type="InterPro" id="IPR036390">
    <property type="entry name" value="WH_DNA-bd_sf"/>
</dbReference>
<organism evidence="5 6">
    <name type="scientific">Secundilactobacillus similis DSM 23365 = JCM 2765</name>
    <dbReference type="NCBI Taxonomy" id="1423804"/>
    <lineage>
        <taxon>Bacteria</taxon>
        <taxon>Bacillati</taxon>
        <taxon>Bacillota</taxon>
        <taxon>Bacilli</taxon>
        <taxon>Lactobacillales</taxon>
        <taxon>Lactobacillaceae</taxon>
        <taxon>Secundilactobacillus</taxon>
    </lineage>
</organism>
<dbReference type="PANTHER" id="PTHR33204:SF37">
    <property type="entry name" value="HTH-TYPE TRANSCRIPTIONAL REGULATOR YODB"/>
    <property type="match status" value="1"/>
</dbReference>
<sequence>MIVFSGDVGGKEMDQVIDKQTNAVNFELCPKFEWTFSILGKKWNGLIIDVLLNLGPQRFKDIAHQVTKCSDRVLVERLKELEASEIVERRTFEDSALIEYALTEKGRDLADVMCSVHSWSEKWCDQATDSKVDQCHQPL</sequence>
<dbReference type="InterPro" id="IPR036388">
    <property type="entry name" value="WH-like_DNA-bd_sf"/>
</dbReference>